<feature type="transmembrane region" description="Helical" evidence="2">
    <location>
        <begin position="96"/>
        <end position="114"/>
    </location>
</feature>
<proteinExistence type="predicted"/>
<feature type="transmembrane region" description="Helical" evidence="2">
    <location>
        <begin position="69"/>
        <end position="90"/>
    </location>
</feature>
<keyword evidence="4" id="KW-1185">Reference proteome</keyword>
<reference evidence="3 4" key="1">
    <citation type="submission" date="2018-05" db="EMBL/GenBank/DDBJ databases">
        <title>Nocardioides silvaticus genome.</title>
        <authorList>
            <person name="Li C."/>
            <person name="Wang G."/>
        </authorList>
    </citation>
    <scope>NUCLEOTIDE SEQUENCE [LARGE SCALE GENOMIC DNA]</scope>
    <source>
        <strain evidence="3 4">CCTCC AB 2018079</strain>
    </source>
</reference>
<dbReference type="AlphaFoldDB" id="A0A316TAB4"/>
<evidence type="ECO:0000256" key="2">
    <source>
        <dbReference type="SAM" id="Phobius"/>
    </source>
</evidence>
<organism evidence="3 4">
    <name type="scientific">Nocardioides silvaticus</name>
    <dbReference type="NCBI Taxonomy" id="2201891"/>
    <lineage>
        <taxon>Bacteria</taxon>
        <taxon>Bacillati</taxon>
        <taxon>Actinomycetota</taxon>
        <taxon>Actinomycetes</taxon>
        <taxon>Propionibacteriales</taxon>
        <taxon>Nocardioidaceae</taxon>
        <taxon>Nocardioides</taxon>
    </lineage>
</organism>
<dbReference type="OrthoDB" id="3782846at2"/>
<accession>A0A316TAB4</accession>
<dbReference type="EMBL" id="QGDD01000011">
    <property type="protein sequence ID" value="PWN01177.1"/>
    <property type="molecule type" value="Genomic_DNA"/>
</dbReference>
<keyword evidence="2" id="KW-1133">Transmembrane helix</keyword>
<keyword evidence="2" id="KW-0812">Transmembrane</keyword>
<evidence type="ECO:0000313" key="3">
    <source>
        <dbReference type="EMBL" id="PWN01177.1"/>
    </source>
</evidence>
<gene>
    <name evidence="3" type="ORF">DJ010_20280</name>
</gene>
<feature type="coiled-coil region" evidence="1">
    <location>
        <begin position="8"/>
        <end position="42"/>
    </location>
</feature>
<keyword evidence="1" id="KW-0175">Coiled coil</keyword>
<keyword evidence="2" id="KW-0472">Membrane</keyword>
<sequence>MDPVRAQRDALAERCAAAEQQVADLTAALAAAHERIAELEVAAESPISIFDSDTGSGHGLSRDGSDPRVLSIILAATAVVAGMVAFLALVNDNLNTTFGFAMILLTVVLAYAAARTRVGGVEIDISNGVVYIKKGETSYRFDLRNDGTHLDMDGQPGDSYWAVRFHRRGMDDFVVDDTMVDPAEFVRRLREHRPDL</sequence>
<dbReference type="Proteomes" id="UP000245507">
    <property type="component" value="Unassembled WGS sequence"/>
</dbReference>
<comment type="caution">
    <text evidence="3">The sequence shown here is derived from an EMBL/GenBank/DDBJ whole genome shotgun (WGS) entry which is preliminary data.</text>
</comment>
<evidence type="ECO:0000256" key="1">
    <source>
        <dbReference type="SAM" id="Coils"/>
    </source>
</evidence>
<dbReference type="RefSeq" id="WP_109697179.1">
    <property type="nucleotide sequence ID" value="NZ_QGDD01000011.1"/>
</dbReference>
<name>A0A316TAB4_9ACTN</name>
<protein>
    <submittedName>
        <fullName evidence="3">Uncharacterized protein</fullName>
    </submittedName>
</protein>
<evidence type="ECO:0000313" key="4">
    <source>
        <dbReference type="Proteomes" id="UP000245507"/>
    </source>
</evidence>